<sequence length="279" mass="30232">MTDHSSEGSGEVPHDEPADRIRSDRPLSARVWGYLLGSKANFAADREVGDMILETFPDFALLARLQRRFLARAVRFLAGEAAIRQFLDIGSGLPTVDNTHEVAQRVAPESRIVYVDNDPLVQLHSQALLTSTPEGKCDYIDGDVRAPEPLLEKAAETLDFDQPIALTMLGIMGQLPDSGDPWGITRRLLDALPAGSYLALSDGTNTNAALNKAVETYNASSANSYHLRPPDQIARFFDGLELVAPGIVPTPIWQRDTPVPAEPPTSAHALCGVARQISA</sequence>
<dbReference type="RefSeq" id="WP_160822833.1">
    <property type="nucleotide sequence ID" value="NZ_JBHSXS010000008.1"/>
</dbReference>
<dbReference type="InterPro" id="IPR029063">
    <property type="entry name" value="SAM-dependent_MTases_sf"/>
</dbReference>
<evidence type="ECO:0000313" key="2">
    <source>
        <dbReference type="EMBL" id="MFC6881418.1"/>
    </source>
</evidence>
<keyword evidence="2" id="KW-0489">Methyltransferase</keyword>
<keyword evidence="3" id="KW-1185">Reference proteome</keyword>
<dbReference type="InterPro" id="IPR006764">
    <property type="entry name" value="SAM_dep_MeTrfase_SAV2177_type"/>
</dbReference>
<name>A0ABW2CI10_9ACTN</name>
<dbReference type="EMBL" id="JBHSXS010000008">
    <property type="protein sequence ID" value="MFC6881418.1"/>
    <property type="molecule type" value="Genomic_DNA"/>
</dbReference>
<evidence type="ECO:0000313" key="3">
    <source>
        <dbReference type="Proteomes" id="UP001596380"/>
    </source>
</evidence>
<dbReference type="PIRSF" id="PIRSF017393">
    <property type="entry name" value="MTase_SAV2177"/>
    <property type="match status" value="1"/>
</dbReference>
<dbReference type="Gene3D" id="3.40.50.150">
    <property type="entry name" value="Vaccinia Virus protein VP39"/>
    <property type="match status" value="1"/>
</dbReference>
<dbReference type="GO" id="GO:0008168">
    <property type="term" value="F:methyltransferase activity"/>
    <property type="evidence" value="ECO:0007669"/>
    <property type="project" value="UniProtKB-KW"/>
</dbReference>
<proteinExistence type="predicted"/>
<protein>
    <submittedName>
        <fullName evidence="2">SAM-dependent methyltransferase</fullName>
        <ecNumber evidence="2">2.1.1.-</ecNumber>
    </submittedName>
</protein>
<keyword evidence="2" id="KW-0808">Transferase</keyword>
<dbReference type="SUPFAM" id="SSF53335">
    <property type="entry name" value="S-adenosyl-L-methionine-dependent methyltransferases"/>
    <property type="match status" value="1"/>
</dbReference>
<feature type="region of interest" description="Disordered" evidence="1">
    <location>
        <begin position="1"/>
        <end position="21"/>
    </location>
</feature>
<dbReference type="EC" id="2.1.1.-" evidence="2"/>
<dbReference type="GO" id="GO:0032259">
    <property type="term" value="P:methylation"/>
    <property type="evidence" value="ECO:0007669"/>
    <property type="project" value="UniProtKB-KW"/>
</dbReference>
<dbReference type="Proteomes" id="UP001596380">
    <property type="component" value="Unassembled WGS sequence"/>
</dbReference>
<evidence type="ECO:0000256" key="1">
    <source>
        <dbReference type="SAM" id="MobiDB-lite"/>
    </source>
</evidence>
<accession>A0ABW2CI10</accession>
<gene>
    <name evidence="2" type="ORF">ACFQKB_16735</name>
</gene>
<dbReference type="Pfam" id="PF04672">
    <property type="entry name" value="Methyltransf_19"/>
    <property type="match status" value="1"/>
</dbReference>
<comment type="caution">
    <text evidence="2">The sequence shown here is derived from an EMBL/GenBank/DDBJ whole genome shotgun (WGS) entry which is preliminary data.</text>
</comment>
<reference evidence="3" key="1">
    <citation type="journal article" date="2019" name="Int. J. Syst. Evol. Microbiol.">
        <title>The Global Catalogue of Microorganisms (GCM) 10K type strain sequencing project: providing services to taxonomists for standard genome sequencing and annotation.</title>
        <authorList>
            <consortium name="The Broad Institute Genomics Platform"/>
            <consortium name="The Broad Institute Genome Sequencing Center for Infectious Disease"/>
            <person name="Wu L."/>
            <person name="Ma J."/>
        </authorList>
    </citation>
    <scope>NUCLEOTIDE SEQUENCE [LARGE SCALE GENOMIC DNA]</scope>
    <source>
        <strain evidence="3">JCM 3369</strain>
    </source>
</reference>
<organism evidence="2 3">
    <name type="scientific">Actinomadura yumaensis</name>
    <dbReference type="NCBI Taxonomy" id="111807"/>
    <lineage>
        <taxon>Bacteria</taxon>
        <taxon>Bacillati</taxon>
        <taxon>Actinomycetota</taxon>
        <taxon>Actinomycetes</taxon>
        <taxon>Streptosporangiales</taxon>
        <taxon>Thermomonosporaceae</taxon>
        <taxon>Actinomadura</taxon>
    </lineage>
</organism>